<protein>
    <recommendedName>
        <fullName evidence="2">Ribbon-helix-helix protein CopG domain-containing protein</fullName>
    </recommendedName>
</protein>
<accession>A0A0F9JIS8</accession>
<comment type="caution">
    <text evidence="1">The sequence shown here is derived from an EMBL/GenBank/DDBJ whole genome shotgun (WGS) entry which is preliminary data.</text>
</comment>
<gene>
    <name evidence="1" type="ORF">LCGC14_1751680</name>
</gene>
<organism evidence="1">
    <name type="scientific">marine sediment metagenome</name>
    <dbReference type="NCBI Taxonomy" id="412755"/>
    <lineage>
        <taxon>unclassified sequences</taxon>
        <taxon>metagenomes</taxon>
        <taxon>ecological metagenomes</taxon>
    </lineage>
</organism>
<evidence type="ECO:0000313" key="1">
    <source>
        <dbReference type="EMBL" id="KKM05681.1"/>
    </source>
</evidence>
<dbReference type="AlphaFoldDB" id="A0A0F9JIS8"/>
<proteinExistence type="predicted"/>
<reference evidence="1" key="1">
    <citation type="journal article" date="2015" name="Nature">
        <title>Complex archaea that bridge the gap between prokaryotes and eukaryotes.</title>
        <authorList>
            <person name="Spang A."/>
            <person name="Saw J.H."/>
            <person name="Jorgensen S.L."/>
            <person name="Zaremba-Niedzwiedzka K."/>
            <person name="Martijn J."/>
            <person name="Lind A.E."/>
            <person name="van Eijk R."/>
            <person name="Schleper C."/>
            <person name="Guy L."/>
            <person name="Ettema T.J."/>
        </authorList>
    </citation>
    <scope>NUCLEOTIDE SEQUENCE</scope>
</reference>
<name>A0A0F9JIS8_9ZZZZ</name>
<evidence type="ECO:0008006" key="2">
    <source>
        <dbReference type="Google" id="ProtNLM"/>
    </source>
</evidence>
<dbReference type="EMBL" id="LAZR01016163">
    <property type="protein sequence ID" value="KKM05681.1"/>
    <property type="molecule type" value="Genomic_DNA"/>
</dbReference>
<sequence length="61" mass="7063">MPGTSSKSRHISFRLSNEVLAKIEQALKSSANQNTSVGDYCKQVVERHAFRHDKRRYKLEE</sequence>